<accession>A0A1A7RB02</accession>
<dbReference type="RefSeq" id="WP_067762690.1">
    <property type="nucleotide sequence ID" value="NZ_LZDS01000007.1"/>
</dbReference>
<name>A0A1A7RB02_9GAMM</name>
<keyword evidence="6" id="KW-0472">Membrane</keyword>
<comment type="subcellular location">
    <subcellularLocation>
        <location evidence="1">Cell outer membrane</location>
        <topology evidence="1">Multi-pass membrane protein</topology>
    </subcellularLocation>
</comment>
<comment type="caution">
    <text evidence="9">The sequence shown here is derived from an EMBL/GenBank/DDBJ whole genome shotgun (WGS) entry which is preliminary data.</text>
</comment>
<dbReference type="GO" id="GO:0015483">
    <property type="term" value="F:long-chain fatty acid transporting porin activity"/>
    <property type="evidence" value="ECO:0007669"/>
    <property type="project" value="TreeGrafter"/>
</dbReference>
<dbReference type="EMBL" id="LZDS01000007">
    <property type="protein sequence ID" value="OBX29445.1"/>
    <property type="molecule type" value="Genomic_DNA"/>
</dbReference>
<evidence type="ECO:0000256" key="7">
    <source>
        <dbReference type="ARBA" id="ARBA00023237"/>
    </source>
</evidence>
<evidence type="ECO:0000256" key="3">
    <source>
        <dbReference type="ARBA" id="ARBA00022452"/>
    </source>
</evidence>
<keyword evidence="7" id="KW-0998">Cell outer membrane</keyword>
<dbReference type="Gene3D" id="2.40.160.60">
    <property type="entry name" value="Outer membrane protein transport protein (OMPP1/FadL/TodX)"/>
    <property type="match status" value="1"/>
</dbReference>
<protein>
    <submittedName>
        <fullName evidence="9">Transporter</fullName>
    </submittedName>
</protein>
<comment type="similarity">
    <text evidence="2">Belongs to the OmpP1/FadL family.</text>
</comment>
<evidence type="ECO:0000313" key="10">
    <source>
        <dbReference type="Proteomes" id="UP000185753"/>
    </source>
</evidence>
<keyword evidence="3" id="KW-1134">Transmembrane beta strand</keyword>
<organism evidence="9 10">
    <name type="scientific">Acinetobacter gandensis</name>
    <dbReference type="NCBI Taxonomy" id="1443941"/>
    <lineage>
        <taxon>Bacteria</taxon>
        <taxon>Pseudomonadati</taxon>
        <taxon>Pseudomonadota</taxon>
        <taxon>Gammaproteobacteria</taxon>
        <taxon>Moraxellales</taxon>
        <taxon>Moraxellaceae</taxon>
        <taxon>Acinetobacter</taxon>
    </lineage>
</organism>
<dbReference type="SUPFAM" id="SSF56935">
    <property type="entry name" value="Porins"/>
    <property type="match status" value="1"/>
</dbReference>
<keyword evidence="5 8" id="KW-0732">Signal</keyword>
<dbReference type="GO" id="GO:0009279">
    <property type="term" value="C:cell outer membrane"/>
    <property type="evidence" value="ECO:0007669"/>
    <property type="project" value="UniProtKB-SubCell"/>
</dbReference>
<evidence type="ECO:0000256" key="5">
    <source>
        <dbReference type="ARBA" id="ARBA00022729"/>
    </source>
</evidence>
<keyword evidence="4" id="KW-0812">Transmembrane</keyword>
<gene>
    <name evidence="9" type="ORF">A9J31_13665</name>
</gene>
<evidence type="ECO:0000256" key="8">
    <source>
        <dbReference type="SAM" id="SignalP"/>
    </source>
</evidence>
<evidence type="ECO:0000256" key="1">
    <source>
        <dbReference type="ARBA" id="ARBA00004571"/>
    </source>
</evidence>
<sequence length="456" mass="49163">MNLKALTSAILLASLPTTGVFAAAMDRSGQSISAFLQPGNYFEAGISALDANVSGKIQDNFEPGGGTPSKGASLQGTDLSDMADSYYFPNAALKVQLNENFSFGLIYDQPFGAKAKYSTTDAIQKGAVNLNNDVVGAFYNNGEATEVDVKTQNLSLIFGFQPTENWNIYAGPVYQTVEGEVKLRGSAYGPFGAVNCNTPTCQTGFKDEAGKEKSRGYDAKISEDSAVGWLAGVAYQIPEIALKASLTYRAEIKHSVDVQESMMTHTTLGFALPIFKPNYAYKEASTDVTTPQSVNLDLQTGIMANTVAFAQLRWVDWSEFKIRPNKFGQMASALTQYAAKTDRGFDLVAYEKDQISANIGIGRKFNDQWAGTAMVGWDSGAGNPVSTLGPTEGYWSVGLGGQFSPTPQTFVQAGVKYFWLGDAKSQVASHFGTDEYAANFEDNDAIGYSLKLGYRF</sequence>
<dbReference type="AlphaFoldDB" id="A0A1A7RB02"/>
<reference evidence="10" key="1">
    <citation type="submission" date="2016-06" db="EMBL/GenBank/DDBJ databases">
        <authorList>
            <person name="Radolfova-Krizova L."/>
            <person name="Nemec A."/>
        </authorList>
    </citation>
    <scope>NUCLEOTIDE SEQUENCE [LARGE SCALE GENOMIC DNA]</scope>
    <source>
        <strain evidence="10">ANC 4275</strain>
    </source>
</reference>
<evidence type="ECO:0000313" key="9">
    <source>
        <dbReference type="EMBL" id="OBX29445.1"/>
    </source>
</evidence>
<evidence type="ECO:0000256" key="6">
    <source>
        <dbReference type="ARBA" id="ARBA00023136"/>
    </source>
</evidence>
<proteinExistence type="inferred from homology"/>
<feature type="chain" id="PRO_5008360747" evidence="8">
    <location>
        <begin position="23"/>
        <end position="456"/>
    </location>
</feature>
<feature type="signal peptide" evidence="8">
    <location>
        <begin position="1"/>
        <end position="22"/>
    </location>
</feature>
<evidence type="ECO:0000256" key="4">
    <source>
        <dbReference type="ARBA" id="ARBA00022692"/>
    </source>
</evidence>
<dbReference type="PANTHER" id="PTHR35093:SF8">
    <property type="entry name" value="OUTER MEMBRANE PROTEIN NMB0088-RELATED"/>
    <property type="match status" value="1"/>
</dbReference>
<keyword evidence="10" id="KW-1185">Reference proteome</keyword>
<dbReference type="PANTHER" id="PTHR35093">
    <property type="entry name" value="OUTER MEMBRANE PROTEIN NMB0088-RELATED"/>
    <property type="match status" value="1"/>
</dbReference>
<dbReference type="Proteomes" id="UP000185753">
    <property type="component" value="Unassembled WGS sequence"/>
</dbReference>
<evidence type="ECO:0000256" key="2">
    <source>
        <dbReference type="ARBA" id="ARBA00008163"/>
    </source>
</evidence>
<dbReference type="OrthoDB" id="6679728at2"/>
<dbReference type="Pfam" id="PF03349">
    <property type="entry name" value="Toluene_X"/>
    <property type="match status" value="1"/>
</dbReference>
<dbReference type="InterPro" id="IPR005017">
    <property type="entry name" value="OMPP1/FadL/TodX"/>
</dbReference>
<dbReference type="STRING" id="1443941.A9J31_13665"/>